<keyword evidence="1" id="KW-1133">Transmembrane helix</keyword>
<feature type="transmembrane region" description="Helical" evidence="1">
    <location>
        <begin position="16"/>
        <end position="37"/>
    </location>
</feature>
<accession>A0AAD7FLQ7</accession>
<feature type="transmembrane region" description="Helical" evidence="1">
    <location>
        <begin position="120"/>
        <end position="142"/>
    </location>
</feature>
<dbReference type="EMBL" id="JARKIF010000012">
    <property type="protein sequence ID" value="KAJ7626054.1"/>
    <property type="molecule type" value="Genomic_DNA"/>
</dbReference>
<dbReference type="PANTHER" id="PTHR40465">
    <property type="entry name" value="CHROMOSOME 1, WHOLE GENOME SHOTGUN SEQUENCE"/>
    <property type="match status" value="1"/>
</dbReference>
<evidence type="ECO:0000256" key="1">
    <source>
        <dbReference type="SAM" id="Phobius"/>
    </source>
</evidence>
<organism evidence="3 4">
    <name type="scientific">Roridomyces roridus</name>
    <dbReference type="NCBI Taxonomy" id="1738132"/>
    <lineage>
        <taxon>Eukaryota</taxon>
        <taxon>Fungi</taxon>
        <taxon>Dikarya</taxon>
        <taxon>Basidiomycota</taxon>
        <taxon>Agaricomycotina</taxon>
        <taxon>Agaricomycetes</taxon>
        <taxon>Agaricomycetidae</taxon>
        <taxon>Agaricales</taxon>
        <taxon>Marasmiineae</taxon>
        <taxon>Mycenaceae</taxon>
        <taxon>Roridomyces</taxon>
    </lineage>
</organism>
<reference evidence="3" key="1">
    <citation type="submission" date="2023-03" db="EMBL/GenBank/DDBJ databases">
        <title>Massive genome expansion in bonnet fungi (Mycena s.s.) driven by repeated elements and novel gene families across ecological guilds.</title>
        <authorList>
            <consortium name="Lawrence Berkeley National Laboratory"/>
            <person name="Harder C.B."/>
            <person name="Miyauchi S."/>
            <person name="Viragh M."/>
            <person name="Kuo A."/>
            <person name="Thoen E."/>
            <person name="Andreopoulos B."/>
            <person name="Lu D."/>
            <person name="Skrede I."/>
            <person name="Drula E."/>
            <person name="Henrissat B."/>
            <person name="Morin E."/>
            <person name="Kohler A."/>
            <person name="Barry K."/>
            <person name="LaButti K."/>
            <person name="Morin E."/>
            <person name="Salamov A."/>
            <person name="Lipzen A."/>
            <person name="Mereny Z."/>
            <person name="Hegedus B."/>
            <person name="Baldrian P."/>
            <person name="Stursova M."/>
            <person name="Weitz H."/>
            <person name="Taylor A."/>
            <person name="Grigoriev I.V."/>
            <person name="Nagy L.G."/>
            <person name="Martin F."/>
            <person name="Kauserud H."/>
        </authorList>
    </citation>
    <scope>NUCLEOTIDE SEQUENCE</scope>
    <source>
        <strain evidence="3">9284</strain>
    </source>
</reference>
<feature type="transmembrane region" description="Helical" evidence="1">
    <location>
        <begin position="90"/>
        <end position="108"/>
    </location>
</feature>
<keyword evidence="4" id="KW-1185">Reference proteome</keyword>
<dbReference type="AlphaFoldDB" id="A0AAD7FLQ7"/>
<feature type="transmembrane region" description="Helical" evidence="1">
    <location>
        <begin position="204"/>
        <end position="224"/>
    </location>
</feature>
<sequence>MPPPLPPLAELCGPLLIAYMLNWGLFGTLSVQLYLYYRAFPEDRKLNKILVYTVYLFELAQTVILTHDAFEIFAKGFGDVSALDLVHLDWVTVPLTTGIVACIGQAFYAHRIYVFSRSYWIPVLILLISLTSNICALVDAGLSRAAGVLPTAHTRETTVISIWLGGGALTDVLIALAFTYHLYKRDTGFSRTHASIVKLIRLTIETGALTALVALTDLTLFLALPGKPFLFTPGAILPKMYANTMLAVLNSRFVIVGGRGYTESSRSLPHSFSFRDREVVGSSNGHGVEGNTRGPAVVTISRDFFADGERSEEVEMKDVRV</sequence>
<dbReference type="Pfam" id="PF20152">
    <property type="entry name" value="DUF6534"/>
    <property type="match status" value="1"/>
</dbReference>
<protein>
    <recommendedName>
        <fullName evidence="2">DUF6534 domain-containing protein</fullName>
    </recommendedName>
</protein>
<feature type="domain" description="DUF6534" evidence="2">
    <location>
        <begin position="168"/>
        <end position="252"/>
    </location>
</feature>
<feature type="transmembrane region" description="Helical" evidence="1">
    <location>
        <begin position="162"/>
        <end position="183"/>
    </location>
</feature>
<evidence type="ECO:0000259" key="2">
    <source>
        <dbReference type="Pfam" id="PF20152"/>
    </source>
</evidence>
<evidence type="ECO:0000313" key="4">
    <source>
        <dbReference type="Proteomes" id="UP001221142"/>
    </source>
</evidence>
<feature type="transmembrane region" description="Helical" evidence="1">
    <location>
        <begin position="49"/>
        <end position="70"/>
    </location>
</feature>
<keyword evidence="1" id="KW-0812">Transmembrane</keyword>
<dbReference type="Proteomes" id="UP001221142">
    <property type="component" value="Unassembled WGS sequence"/>
</dbReference>
<name>A0AAD7FLQ7_9AGAR</name>
<evidence type="ECO:0000313" key="3">
    <source>
        <dbReference type="EMBL" id="KAJ7626054.1"/>
    </source>
</evidence>
<dbReference type="InterPro" id="IPR045339">
    <property type="entry name" value="DUF6534"/>
</dbReference>
<gene>
    <name evidence="3" type="ORF">FB45DRAFT_74788</name>
</gene>
<proteinExistence type="predicted"/>
<comment type="caution">
    <text evidence="3">The sequence shown here is derived from an EMBL/GenBank/DDBJ whole genome shotgun (WGS) entry which is preliminary data.</text>
</comment>
<keyword evidence="1" id="KW-0472">Membrane</keyword>
<dbReference type="PANTHER" id="PTHR40465:SF1">
    <property type="entry name" value="DUF6534 DOMAIN-CONTAINING PROTEIN"/>
    <property type="match status" value="1"/>
</dbReference>